<evidence type="ECO:0000313" key="3">
    <source>
        <dbReference type="Proteomes" id="UP000054560"/>
    </source>
</evidence>
<evidence type="ECO:0000313" key="2">
    <source>
        <dbReference type="EMBL" id="KNC69620.1"/>
    </source>
</evidence>
<feature type="compositionally biased region" description="Basic and acidic residues" evidence="1">
    <location>
        <begin position="1"/>
        <end position="14"/>
    </location>
</feature>
<feature type="non-terminal residue" evidence="2">
    <location>
        <position position="42"/>
    </location>
</feature>
<feature type="region of interest" description="Disordered" evidence="1">
    <location>
        <begin position="1"/>
        <end position="42"/>
    </location>
</feature>
<name>A0A0L0EYS6_9EUKA</name>
<dbReference type="Proteomes" id="UP000054560">
    <property type="component" value="Unassembled WGS sequence"/>
</dbReference>
<dbReference type="GeneID" id="25918368"/>
<dbReference type="EMBL" id="KQ254084">
    <property type="protein sequence ID" value="KNC69620.1"/>
    <property type="molecule type" value="Genomic_DNA"/>
</dbReference>
<feature type="compositionally biased region" description="Basic and acidic residues" evidence="1">
    <location>
        <begin position="27"/>
        <end position="42"/>
    </location>
</feature>
<evidence type="ECO:0000256" key="1">
    <source>
        <dbReference type="SAM" id="MobiDB-lite"/>
    </source>
</evidence>
<dbReference type="RefSeq" id="XP_014143522.1">
    <property type="nucleotide sequence ID" value="XM_014288047.1"/>
</dbReference>
<sequence>MATRQAKEIYDMEKRHKKNKGGLFNNKKKDVRLESREKEAIQ</sequence>
<organism evidence="2 3">
    <name type="scientific">Sphaeroforma arctica JP610</name>
    <dbReference type="NCBI Taxonomy" id="667725"/>
    <lineage>
        <taxon>Eukaryota</taxon>
        <taxon>Ichthyosporea</taxon>
        <taxon>Ichthyophonida</taxon>
        <taxon>Sphaeroforma</taxon>
    </lineage>
</organism>
<protein>
    <submittedName>
        <fullName evidence="2">Uncharacterized protein</fullName>
    </submittedName>
</protein>
<keyword evidence="3" id="KW-1185">Reference proteome</keyword>
<proteinExistence type="predicted"/>
<gene>
    <name evidence="2" type="ORF">SARC_17864</name>
</gene>
<dbReference type="AlphaFoldDB" id="A0A0L0EYS6"/>
<accession>A0A0L0EYS6</accession>
<reference evidence="2 3" key="1">
    <citation type="submission" date="2011-02" db="EMBL/GenBank/DDBJ databases">
        <title>The Genome Sequence of Sphaeroforma arctica JP610.</title>
        <authorList>
            <consortium name="The Broad Institute Genome Sequencing Platform"/>
            <person name="Russ C."/>
            <person name="Cuomo C."/>
            <person name="Young S.K."/>
            <person name="Zeng Q."/>
            <person name="Gargeya S."/>
            <person name="Alvarado L."/>
            <person name="Berlin A."/>
            <person name="Chapman S.B."/>
            <person name="Chen Z."/>
            <person name="Freedman E."/>
            <person name="Gellesch M."/>
            <person name="Goldberg J."/>
            <person name="Griggs A."/>
            <person name="Gujja S."/>
            <person name="Heilman E."/>
            <person name="Heiman D."/>
            <person name="Howarth C."/>
            <person name="Mehta T."/>
            <person name="Neiman D."/>
            <person name="Pearson M."/>
            <person name="Roberts A."/>
            <person name="Saif S."/>
            <person name="Shea T."/>
            <person name="Shenoy N."/>
            <person name="Sisk P."/>
            <person name="Stolte C."/>
            <person name="Sykes S."/>
            <person name="White J."/>
            <person name="Yandava C."/>
            <person name="Burger G."/>
            <person name="Gray M.W."/>
            <person name="Holland P.W.H."/>
            <person name="King N."/>
            <person name="Lang F.B.F."/>
            <person name="Roger A.J."/>
            <person name="Ruiz-Trillo I."/>
            <person name="Haas B."/>
            <person name="Nusbaum C."/>
            <person name="Birren B."/>
        </authorList>
    </citation>
    <scope>NUCLEOTIDE SEQUENCE [LARGE SCALE GENOMIC DNA]</scope>
    <source>
        <strain evidence="2 3">JP610</strain>
    </source>
</reference>